<proteinExistence type="predicted"/>
<protein>
    <recommendedName>
        <fullName evidence="1">5'-3' exonuclease alpha-helical arch N-terminal domain-containing protein</fullName>
    </recommendedName>
</protein>
<organism evidence="2">
    <name type="scientific">marine metagenome</name>
    <dbReference type="NCBI Taxonomy" id="408172"/>
    <lineage>
        <taxon>unclassified sequences</taxon>
        <taxon>metagenomes</taxon>
        <taxon>ecological metagenomes</taxon>
    </lineage>
</organism>
<evidence type="ECO:0000259" key="1">
    <source>
        <dbReference type="Pfam" id="PF02739"/>
    </source>
</evidence>
<dbReference type="InterPro" id="IPR038969">
    <property type="entry name" value="FEN"/>
</dbReference>
<sequence>MVKTFKQLVERDENRILIVDALNLGFRWKHQGREEFKDDYVRTVESFANSYNCGSIVIAADLGNSRYRKGIYPEYKLDRKERYERQSQEEKEAFARFYEEMRDTLNLMSEKYIVLQYEGVEADDIAAYLVQNLEDAAHVWLISSDRD</sequence>
<dbReference type="GO" id="GO:0017108">
    <property type="term" value="F:5'-flap endonuclease activity"/>
    <property type="evidence" value="ECO:0007669"/>
    <property type="project" value="InterPro"/>
</dbReference>
<dbReference type="PANTHER" id="PTHR42646:SF2">
    <property type="entry name" value="5'-3' EXONUCLEASE FAMILY PROTEIN"/>
    <property type="match status" value="1"/>
</dbReference>
<dbReference type="AlphaFoldDB" id="A0A381W601"/>
<gene>
    <name evidence="2" type="ORF">METZ01_LOCUS100798</name>
</gene>
<dbReference type="PANTHER" id="PTHR42646">
    <property type="entry name" value="FLAP ENDONUCLEASE XNI"/>
    <property type="match status" value="1"/>
</dbReference>
<name>A0A381W601_9ZZZZ</name>
<dbReference type="GO" id="GO:0033567">
    <property type="term" value="P:DNA replication, Okazaki fragment processing"/>
    <property type="evidence" value="ECO:0007669"/>
    <property type="project" value="InterPro"/>
</dbReference>
<evidence type="ECO:0000313" key="2">
    <source>
        <dbReference type="EMBL" id="SVA47944.1"/>
    </source>
</evidence>
<dbReference type="SUPFAM" id="SSF88723">
    <property type="entry name" value="PIN domain-like"/>
    <property type="match status" value="1"/>
</dbReference>
<dbReference type="Gene3D" id="3.40.50.1010">
    <property type="entry name" value="5'-nuclease"/>
    <property type="match status" value="1"/>
</dbReference>
<feature type="domain" description="5'-3' exonuclease alpha-helical arch N-terminal" evidence="1">
    <location>
        <begin position="40"/>
        <end position="147"/>
    </location>
</feature>
<accession>A0A381W601</accession>
<dbReference type="Pfam" id="PF02739">
    <property type="entry name" value="5_3_exonuc_N"/>
    <property type="match status" value="1"/>
</dbReference>
<dbReference type="InterPro" id="IPR029060">
    <property type="entry name" value="PIN-like_dom_sf"/>
</dbReference>
<dbReference type="InterPro" id="IPR020046">
    <property type="entry name" value="5-3_exonucl_a-hlix_arch_N"/>
</dbReference>
<dbReference type="EMBL" id="UINC01010806">
    <property type="protein sequence ID" value="SVA47944.1"/>
    <property type="molecule type" value="Genomic_DNA"/>
</dbReference>
<reference evidence="2" key="1">
    <citation type="submission" date="2018-05" db="EMBL/GenBank/DDBJ databases">
        <authorList>
            <person name="Lanie J.A."/>
            <person name="Ng W.-L."/>
            <person name="Kazmierczak K.M."/>
            <person name="Andrzejewski T.M."/>
            <person name="Davidsen T.M."/>
            <person name="Wayne K.J."/>
            <person name="Tettelin H."/>
            <person name="Glass J.I."/>
            <person name="Rusch D."/>
            <person name="Podicherti R."/>
            <person name="Tsui H.-C.T."/>
            <person name="Winkler M.E."/>
        </authorList>
    </citation>
    <scope>NUCLEOTIDE SEQUENCE</scope>
</reference>
<dbReference type="GO" id="GO:0003677">
    <property type="term" value="F:DNA binding"/>
    <property type="evidence" value="ECO:0007669"/>
    <property type="project" value="InterPro"/>
</dbReference>
<feature type="non-terminal residue" evidence="2">
    <location>
        <position position="147"/>
    </location>
</feature>